<dbReference type="GO" id="GO:0006644">
    <property type="term" value="P:phospholipid metabolic process"/>
    <property type="evidence" value="ECO:0007669"/>
    <property type="project" value="TreeGrafter"/>
</dbReference>
<dbReference type="InterPro" id="IPR017946">
    <property type="entry name" value="PLC-like_Pdiesterase_TIM-brl"/>
</dbReference>
<dbReference type="Pfam" id="PF03009">
    <property type="entry name" value="GDPD"/>
    <property type="match status" value="1"/>
</dbReference>
<dbReference type="EMBL" id="LVXG01000082">
    <property type="protein sequence ID" value="OQP38855.1"/>
    <property type="molecule type" value="Genomic_DNA"/>
</dbReference>
<evidence type="ECO:0000313" key="3">
    <source>
        <dbReference type="Proteomes" id="UP000192610"/>
    </source>
</evidence>
<feature type="domain" description="GP-PDE" evidence="1">
    <location>
        <begin position="52"/>
        <end position="295"/>
    </location>
</feature>
<dbReference type="CDD" id="cd08566">
    <property type="entry name" value="GDPD_AtGDE_like"/>
    <property type="match status" value="1"/>
</dbReference>
<dbReference type="RefSeq" id="WP_081204865.1">
    <property type="nucleotide sequence ID" value="NZ_FOCZ01000004.1"/>
</dbReference>
<dbReference type="SUPFAM" id="SSF51695">
    <property type="entry name" value="PLC-like phosphodiesterases"/>
    <property type="match status" value="1"/>
</dbReference>
<comment type="caution">
    <text evidence="2">The sequence shown here is derived from an EMBL/GenBank/DDBJ whole genome shotgun (WGS) entry which is preliminary data.</text>
</comment>
<dbReference type="Proteomes" id="UP000192610">
    <property type="component" value="Unassembled WGS sequence"/>
</dbReference>
<dbReference type="AlphaFoldDB" id="A0A1V9DYV8"/>
<evidence type="ECO:0000313" key="2">
    <source>
        <dbReference type="EMBL" id="OQP38855.1"/>
    </source>
</evidence>
<name>A0A1V9DYV8_9BACT</name>
<protein>
    <submittedName>
        <fullName evidence="2">Glycerophosphodiester phosphodiesterase</fullName>
    </submittedName>
</protein>
<dbReference type="OrthoDB" id="384721at2"/>
<proteinExistence type="predicted"/>
<sequence length="312" mass="35055">MNLRRAGIQVAIAASCFMAVQAVGQSKKINVLNISTPQQLQQYFKYTGHDVPLISGHRGGPDTGAPENSLEAFEHSLQFTPAIFEIDPRFTKDSVIVLLHDDTLDRTTTGKGKLNSYTWAEVKKLQLKDVNGNVTPYRVPTLEEAIVWAKGRTVLSLDKKDVPMETTAKLIKKHHAETWVMVTVHNAKQARFYYDDNKNIMFEAFVKTKQALEEYEQAGIPWQQIMAYIGPEDKPENKELIDLLHQRGVMCMISSAPTYDKLPTKEERAKAYAQIIKSGVDVIEADRAIEAAEAVKSLAPAFSEKKKFFGKK</sequence>
<dbReference type="GO" id="GO:0006580">
    <property type="term" value="P:ethanolamine metabolic process"/>
    <property type="evidence" value="ECO:0007669"/>
    <property type="project" value="TreeGrafter"/>
</dbReference>
<accession>A0A1V9DYV8</accession>
<gene>
    <name evidence="2" type="ORF">A4H97_19290</name>
</gene>
<dbReference type="PANTHER" id="PTHR46320">
    <property type="entry name" value="GLYCEROPHOSPHODIESTER PHOSPHODIESTERASE 1"/>
    <property type="match status" value="1"/>
</dbReference>
<dbReference type="GO" id="GO:0008889">
    <property type="term" value="F:glycerophosphodiester phosphodiesterase activity"/>
    <property type="evidence" value="ECO:0007669"/>
    <property type="project" value="TreeGrafter"/>
</dbReference>
<dbReference type="PROSITE" id="PS51704">
    <property type="entry name" value="GP_PDE"/>
    <property type="match status" value="1"/>
</dbReference>
<dbReference type="PROSITE" id="PS51257">
    <property type="entry name" value="PROKAR_LIPOPROTEIN"/>
    <property type="match status" value="1"/>
</dbReference>
<reference evidence="3" key="1">
    <citation type="submission" date="2016-04" db="EMBL/GenBank/DDBJ databases">
        <authorList>
            <person name="Chen L."/>
            <person name="Zhuang W."/>
            <person name="Wang G."/>
        </authorList>
    </citation>
    <scope>NUCLEOTIDE SEQUENCE [LARGE SCALE GENOMIC DNA]</scope>
    <source>
        <strain evidence="3">17621</strain>
    </source>
</reference>
<dbReference type="STRING" id="354355.SAMN05660816_02544"/>
<keyword evidence="3" id="KW-1185">Reference proteome</keyword>
<dbReference type="GO" id="GO:0005886">
    <property type="term" value="C:plasma membrane"/>
    <property type="evidence" value="ECO:0007669"/>
    <property type="project" value="TreeGrafter"/>
</dbReference>
<evidence type="ECO:0000259" key="1">
    <source>
        <dbReference type="PROSITE" id="PS51704"/>
    </source>
</evidence>
<dbReference type="PANTHER" id="PTHR46320:SF1">
    <property type="entry name" value="GLYCEROPHOSPHODIESTER PHOSPHODIESTERASE 1"/>
    <property type="match status" value="1"/>
</dbReference>
<organism evidence="2 3">
    <name type="scientific">Niastella yeongjuensis</name>
    <dbReference type="NCBI Taxonomy" id="354355"/>
    <lineage>
        <taxon>Bacteria</taxon>
        <taxon>Pseudomonadati</taxon>
        <taxon>Bacteroidota</taxon>
        <taxon>Chitinophagia</taxon>
        <taxon>Chitinophagales</taxon>
        <taxon>Chitinophagaceae</taxon>
        <taxon>Niastella</taxon>
    </lineage>
</organism>
<dbReference type="Gene3D" id="3.20.20.190">
    <property type="entry name" value="Phosphatidylinositol (PI) phosphodiesterase"/>
    <property type="match status" value="1"/>
</dbReference>
<dbReference type="GO" id="GO:0070291">
    <property type="term" value="P:N-acylethanolamine metabolic process"/>
    <property type="evidence" value="ECO:0007669"/>
    <property type="project" value="TreeGrafter"/>
</dbReference>
<dbReference type="InterPro" id="IPR030395">
    <property type="entry name" value="GP_PDE_dom"/>
</dbReference>